<feature type="region of interest" description="Disordered" evidence="5">
    <location>
        <begin position="26"/>
        <end position="110"/>
    </location>
</feature>
<dbReference type="InterPro" id="IPR051217">
    <property type="entry name" value="Insect_Cuticle_Struc_Prot"/>
</dbReference>
<dbReference type="GO" id="GO:0031012">
    <property type="term" value="C:extracellular matrix"/>
    <property type="evidence" value="ECO:0007669"/>
    <property type="project" value="TreeGrafter"/>
</dbReference>
<feature type="chain" id="PRO_5043031575" description="Cuticular protein" evidence="6">
    <location>
        <begin position="20"/>
        <end position="334"/>
    </location>
</feature>
<feature type="compositionally biased region" description="Low complexity" evidence="5">
    <location>
        <begin position="44"/>
        <end position="72"/>
    </location>
</feature>
<dbReference type="Pfam" id="PF00379">
    <property type="entry name" value="Chitin_bind_4"/>
    <property type="match status" value="1"/>
</dbReference>
<evidence type="ECO:0000256" key="1">
    <source>
        <dbReference type="ARBA" id="ARBA00022460"/>
    </source>
</evidence>
<dbReference type="AlphaFoldDB" id="A0AAN9VDN2"/>
<accession>A0AAN9VDN2</accession>
<dbReference type="GO" id="GO:0005615">
    <property type="term" value="C:extracellular space"/>
    <property type="evidence" value="ECO:0007669"/>
    <property type="project" value="TreeGrafter"/>
</dbReference>
<feature type="signal peptide" evidence="6">
    <location>
        <begin position="1"/>
        <end position="19"/>
    </location>
</feature>
<sequence>MIKTTLLLLAAGAVSLAWPQGPGGPHALAQYRLAQPQPQPQPQPQYVQQPQYAQQPQPQPQPQQAAPAPAQYVDPRQLRPGPGAGAGAARLNPAYQPDPEDYDPNPQYQFSFDVKDDEFTNYQNRKEHRDGGKISGSYSVVDSDGFIRTVKYTADPVEGFKAEVTREPTNIVVKIPTPPPPSHAQEPQGLSASQRQLQTQQYLQGTLGVQPPQSQVFASLSQLPRRLPHAGGQSAAPQAQPQPQPAPAPAPQPQYSPQQFAAPAPQPQQQYSAAPQQFAQPQYSQPQYQLAAAAAQQRAAAAAPAAPRAPKAGAIGFASQQPGGGNIIYQAYEQ</sequence>
<evidence type="ECO:0000313" key="8">
    <source>
        <dbReference type="Proteomes" id="UP001378592"/>
    </source>
</evidence>
<comment type="caution">
    <text evidence="7">The sequence shown here is derived from an EMBL/GenBank/DDBJ whole genome shotgun (WGS) entry which is preliminary data.</text>
</comment>
<proteinExistence type="predicted"/>
<dbReference type="InterPro" id="IPR000618">
    <property type="entry name" value="Insect_cuticle"/>
</dbReference>
<feature type="compositionally biased region" description="Pro residues" evidence="5">
    <location>
        <begin position="240"/>
        <end position="254"/>
    </location>
</feature>
<keyword evidence="6" id="KW-0732">Signal</keyword>
<dbReference type="PRINTS" id="PR00947">
    <property type="entry name" value="CUTICLE"/>
</dbReference>
<name>A0AAN9VDN2_9ORTH</name>
<evidence type="ECO:0000313" key="7">
    <source>
        <dbReference type="EMBL" id="KAK7794330.1"/>
    </source>
</evidence>
<evidence type="ECO:0000256" key="6">
    <source>
        <dbReference type="SAM" id="SignalP"/>
    </source>
</evidence>
<evidence type="ECO:0000256" key="2">
    <source>
        <dbReference type="ARBA" id="ARBA00022737"/>
    </source>
</evidence>
<keyword evidence="1 4" id="KW-0193">Cuticle</keyword>
<evidence type="ECO:0000256" key="4">
    <source>
        <dbReference type="PROSITE-ProRule" id="PRU00497"/>
    </source>
</evidence>
<evidence type="ECO:0008006" key="9">
    <source>
        <dbReference type="Google" id="ProtNLM"/>
    </source>
</evidence>
<keyword evidence="2" id="KW-0677">Repeat</keyword>
<dbReference type="PROSITE" id="PS00233">
    <property type="entry name" value="CHIT_BIND_RR_1"/>
    <property type="match status" value="1"/>
</dbReference>
<dbReference type="EMBL" id="JAZDUA010000337">
    <property type="protein sequence ID" value="KAK7794330.1"/>
    <property type="molecule type" value="Genomic_DNA"/>
</dbReference>
<dbReference type="InterPro" id="IPR031311">
    <property type="entry name" value="CHIT_BIND_RR_consensus"/>
</dbReference>
<organism evidence="7 8">
    <name type="scientific">Gryllus longicercus</name>
    <dbReference type="NCBI Taxonomy" id="2509291"/>
    <lineage>
        <taxon>Eukaryota</taxon>
        <taxon>Metazoa</taxon>
        <taxon>Ecdysozoa</taxon>
        <taxon>Arthropoda</taxon>
        <taxon>Hexapoda</taxon>
        <taxon>Insecta</taxon>
        <taxon>Pterygota</taxon>
        <taxon>Neoptera</taxon>
        <taxon>Polyneoptera</taxon>
        <taxon>Orthoptera</taxon>
        <taxon>Ensifera</taxon>
        <taxon>Gryllidea</taxon>
        <taxon>Grylloidea</taxon>
        <taxon>Gryllidae</taxon>
        <taxon>Gryllinae</taxon>
        <taxon>Gryllus</taxon>
    </lineage>
</organism>
<reference evidence="7 8" key="1">
    <citation type="submission" date="2024-03" db="EMBL/GenBank/DDBJ databases">
        <title>The genome assembly and annotation of the cricket Gryllus longicercus Weissman &amp; Gray.</title>
        <authorList>
            <person name="Szrajer S."/>
            <person name="Gray D."/>
            <person name="Ylla G."/>
        </authorList>
    </citation>
    <scope>NUCLEOTIDE SEQUENCE [LARGE SCALE GENOMIC DNA]</scope>
    <source>
        <strain evidence="7">DAG 2021-001</strain>
        <tissue evidence="7">Whole body minus gut</tissue>
    </source>
</reference>
<dbReference type="Proteomes" id="UP001378592">
    <property type="component" value="Unassembled WGS sequence"/>
</dbReference>
<comment type="function">
    <text evidence="3">Component of the cuticle of migratory locust which contains more than 100 different structural proteins.</text>
</comment>
<feature type="compositionally biased region" description="Low complexity" evidence="5">
    <location>
        <begin position="255"/>
        <end position="310"/>
    </location>
</feature>
<feature type="region of interest" description="Disordered" evidence="5">
    <location>
        <begin position="171"/>
        <end position="197"/>
    </location>
</feature>
<keyword evidence="8" id="KW-1185">Reference proteome</keyword>
<gene>
    <name evidence="7" type="ORF">R5R35_011266</name>
</gene>
<feature type="region of interest" description="Disordered" evidence="5">
    <location>
        <begin position="226"/>
        <end position="324"/>
    </location>
</feature>
<evidence type="ECO:0000256" key="5">
    <source>
        <dbReference type="SAM" id="MobiDB-lite"/>
    </source>
</evidence>
<dbReference type="PANTHER" id="PTHR12236">
    <property type="entry name" value="STRUCTURAL CONTITUENT OF CUTICLE"/>
    <property type="match status" value="1"/>
</dbReference>
<dbReference type="PANTHER" id="PTHR12236:SF18">
    <property type="entry name" value="CUTICULAR PROTEIN 66D"/>
    <property type="match status" value="1"/>
</dbReference>
<evidence type="ECO:0000256" key="3">
    <source>
        <dbReference type="ARBA" id="ARBA00037307"/>
    </source>
</evidence>
<dbReference type="PROSITE" id="PS51155">
    <property type="entry name" value="CHIT_BIND_RR_2"/>
    <property type="match status" value="1"/>
</dbReference>
<dbReference type="GO" id="GO:0042302">
    <property type="term" value="F:structural constituent of cuticle"/>
    <property type="evidence" value="ECO:0007669"/>
    <property type="project" value="UniProtKB-UniRule"/>
</dbReference>
<protein>
    <recommendedName>
        <fullName evidence="9">Cuticular protein</fullName>
    </recommendedName>
</protein>